<feature type="transmembrane region" description="Helical" evidence="5">
    <location>
        <begin position="76"/>
        <end position="94"/>
    </location>
</feature>
<keyword evidence="7" id="KW-1185">Reference proteome</keyword>
<dbReference type="InterPro" id="IPR038665">
    <property type="entry name" value="Voltage-dep_anion_channel_sf"/>
</dbReference>
<evidence type="ECO:0000256" key="1">
    <source>
        <dbReference type="ARBA" id="ARBA00004141"/>
    </source>
</evidence>
<name>A0ABV9TSS6_9ACTN</name>
<feature type="transmembrane region" description="Helical" evidence="5">
    <location>
        <begin position="192"/>
        <end position="211"/>
    </location>
</feature>
<keyword evidence="3 5" id="KW-1133">Transmembrane helix</keyword>
<feature type="transmembrane region" description="Helical" evidence="5">
    <location>
        <begin position="100"/>
        <end position="120"/>
    </location>
</feature>
<feature type="transmembrane region" description="Helical" evidence="5">
    <location>
        <begin position="42"/>
        <end position="64"/>
    </location>
</feature>
<feature type="transmembrane region" description="Helical" evidence="5">
    <location>
        <begin position="157"/>
        <end position="180"/>
    </location>
</feature>
<accession>A0ABV9TSS6</accession>
<reference evidence="7" key="1">
    <citation type="journal article" date="2019" name="Int. J. Syst. Evol. Microbiol.">
        <title>The Global Catalogue of Microorganisms (GCM) 10K type strain sequencing project: providing services to taxonomists for standard genome sequencing and annotation.</title>
        <authorList>
            <consortium name="The Broad Institute Genomics Platform"/>
            <consortium name="The Broad Institute Genome Sequencing Center for Infectious Disease"/>
            <person name="Wu L."/>
            <person name="Ma J."/>
        </authorList>
    </citation>
    <scope>NUCLEOTIDE SEQUENCE [LARGE SCALE GENOMIC DNA]</scope>
    <source>
        <strain evidence="7">KLKA75</strain>
    </source>
</reference>
<keyword evidence="4 5" id="KW-0472">Membrane</keyword>
<gene>
    <name evidence="6" type="ORF">ACFPCY_07570</name>
</gene>
<feature type="transmembrane region" description="Helical" evidence="5">
    <location>
        <begin position="231"/>
        <end position="252"/>
    </location>
</feature>
<dbReference type="RefSeq" id="WP_378252912.1">
    <property type="nucleotide sequence ID" value="NZ_JBHSIT010000002.1"/>
</dbReference>
<dbReference type="InterPro" id="IPR004695">
    <property type="entry name" value="SLAC1/Mae1/Ssu1/TehA"/>
</dbReference>
<feature type="transmembrane region" description="Helical" evidence="5">
    <location>
        <begin position="132"/>
        <end position="151"/>
    </location>
</feature>
<feature type="transmembrane region" description="Helical" evidence="5">
    <location>
        <begin position="293"/>
        <end position="310"/>
    </location>
</feature>
<dbReference type="Proteomes" id="UP001595872">
    <property type="component" value="Unassembled WGS sequence"/>
</dbReference>
<evidence type="ECO:0000256" key="4">
    <source>
        <dbReference type="ARBA" id="ARBA00023136"/>
    </source>
</evidence>
<comment type="caution">
    <text evidence="6">The sequence shown here is derived from an EMBL/GenBank/DDBJ whole genome shotgun (WGS) entry which is preliminary data.</text>
</comment>
<evidence type="ECO:0000256" key="5">
    <source>
        <dbReference type="SAM" id="Phobius"/>
    </source>
</evidence>
<evidence type="ECO:0000256" key="3">
    <source>
        <dbReference type="ARBA" id="ARBA00022989"/>
    </source>
</evidence>
<protein>
    <submittedName>
        <fullName evidence="6">Tellurite resistance/C4-dicarboxylate transporter family protein</fullName>
    </submittedName>
</protein>
<evidence type="ECO:0000313" key="6">
    <source>
        <dbReference type="EMBL" id="MFC4907172.1"/>
    </source>
</evidence>
<organism evidence="6 7">
    <name type="scientific">Actinomadura gamaensis</name>
    <dbReference type="NCBI Taxonomy" id="1763541"/>
    <lineage>
        <taxon>Bacteria</taxon>
        <taxon>Bacillati</taxon>
        <taxon>Actinomycetota</taxon>
        <taxon>Actinomycetes</taxon>
        <taxon>Streptosporangiales</taxon>
        <taxon>Thermomonosporaceae</taxon>
        <taxon>Actinomadura</taxon>
    </lineage>
</organism>
<evidence type="ECO:0000256" key="2">
    <source>
        <dbReference type="ARBA" id="ARBA00022692"/>
    </source>
</evidence>
<keyword evidence="2 5" id="KW-0812">Transmembrane</keyword>
<proteinExistence type="predicted"/>
<sequence>MKRRQDAGDPAPGVGPAFGAAVMATGIVSVGLHLVGAEALSVALLVVAALLWVPLCALFAARLLRAPARWRDESATPAALTGVAGTGVLGVRLTAAGATWAGAVLLAAAFVLWAVLLPTVLEHLRGRVPGAAYLVCVSTQSLAVLAGTVAPPLHAAWLMWPALAAAAVGVLLWLLVVARFDWRQLRAGRGDHWVAGGSVSISALAAAKLVAASARPLDWAPGLHGALRGAALALVLFALAWYAVLVACEIRWPRFAYDVRRWSTVFPLGMTSVAALTCGTALRISWLSTAGRVLLWPAVIVWGVVAVGAVRAQVRANRRAGDG</sequence>
<dbReference type="CDD" id="cd09319">
    <property type="entry name" value="TDT_like_1"/>
    <property type="match status" value="1"/>
</dbReference>
<comment type="subcellular location">
    <subcellularLocation>
        <location evidence="1">Membrane</location>
        <topology evidence="1">Multi-pass membrane protein</topology>
    </subcellularLocation>
</comment>
<feature type="transmembrane region" description="Helical" evidence="5">
    <location>
        <begin position="12"/>
        <end position="36"/>
    </location>
</feature>
<dbReference type="Gene3D" id="1.50.10.150">
    <property type="entry name" value="Voltage-dependent anion channel"/>
    <property type="match status" value="1"/>
</dbReference>
<evidence type="ECO:0000313" key="7">
    <source>
        <dbReference type="Proteomes" id="UP001595872"/>
    </source>
</evidence>
<dbReference type="EMBL" id="JBHSIT010000002">
    <property type="protein sequence ID" value="MFC4907172.1"/>
    <property type="molecule type" value="Genomic_DNA"/>
</dbReference>
<dbReference type="Pfam" id="PF03595">
    <property type="entry name" value="SLAC1"/>
    <property type="match status" value="1"/>
</dbReference>
<feature type="transmembrane region" description="Helical" evidence="5">
    <location>
        <begin position="264"/>
        <end position="287"/>
    </location>
</feature>